<accession>W0AJU1</accession>
<dbReference type="HOGENOM" id="CLU_3140818_0_0_5"/>
<reference evidence="1 2" key="1">
    <citation type="submission" date="2013-07" db="EMBL/GenBank/DDBJ databases">
        <title>Completed genome of Sphingomonas sanxanigenens NX02.</title>
        <authorList>
            <person name="Ma T."/>
            <person name="Huang H."/>
            <person name="Wu M."/>
            <person name="Li X."/>
            <person name="Li G."/>
        </authorList>
    </citation>
    <scope>NUCLEOTIDE SEQUENCE [LARGE SCALE GENOMIC DNA]</scope>
    <source>
        <strain evidence="1 2">NX02</strain>
    </source>
</reference>
<gene>
    <name evidence="1" type="ORF">NX02_21520</name>
</gene>
<dbReference type="EMBL" id="CP006644">
    <property type="protein sequence ID" value="AHE55935.1"/>
    <property type="molecule type" value="Genomic_DNA"/>
</dbReference>
<keyword evidence="2" id="KW-1185">Reference proteome</keyword>
<dbReference type="RefSeq" id="WP_158014127.1">
    <property type="nucleotide sequence ID" value="NZ_CP006644.1"/>
</dbReference>
<dbReference type="KEGG" id="ssan:NX02_21520"/>
<sequence length="49" mass="5391">MIERLIEALGMLDGDADDEPEDDRCTAADDGLAPIWVHGRRYWGASDDG</sequence>
<name>W0AJU1_9SPHN</name>
<evidence type="ECO:0000313" key="2">
    <source>
        <dbReference type="Proteomes" id="UP000018851"/>
    </source>
</evidence>
<dbReference type="PATRIC" id="fig|1123269.5.peg.4208"/>
<dbReference type="STRING" id="1123269.NX02_21520"/>
<evidence type="ECO:0000313" key="1">
    <source>
        <dbReference type="EMBL" id="AHE55935.1"/>
    </source>
</evidence>
<dbReference type="Proteomes" id="UP000018851">
    <property type="component" value="Chromosome"/>
</dbReference>
<dbReference type="AlphaFoldDB" id="W0AJU1"/>
<organism evidence="1 2">
    <name type="scientific">Sphingomonas sanxanigenens DSM 19645 = NX02</name>
    <dbReference type="NCBI Taxonomy" id="1123269"/>
    <lineage>
        <taxon>Bacteria</taxon>
        <taxon>Pseudomonadati</taxon>
        <taxon>Pseudomonadota</taxon>
        <taxon>Alphaproteobacteria</taxon>
        <taxon>Sphingomonadales</taxon>
        <taxon>Sphingomonadaceae</taxon>
        <taxon>Sphingomonas</taxon>
    </lineage>
</organism>
<protein>
    <submittedName>
        <fullName evidence="1">Uncharacterized protein</fullName>
    </submittedName>
</protein>
<proteinExistence type="predicted"/>